<reference evidence="2" key="2">
    <citation type="journal article" date="2008" name="Nucleic Acids Res.">
        <title>The rice annotation project database (RAP-DB): 2008 update.</title>
        <authorList>
            <consortium name="The rice annotation project (RAP)"/>
        </authorList>
    </citation>
    <scope>GENOME REANNOTATION</scope>
    <source>
        <strain evidence="2">cv. Nipponbare</strain>
    </source>
</reference>
<gene>
    <name evidence="1" type="primary">OJ1756_H07.41</name>
</gene>
<protein>
    <submittedName>
        <fullName evidence="1">Uncharacterized protein</fullName>
    </submittedName>
</protein>
<sequence length="338" mass="37394">MKSPVGGEGPKTLTLIAFLPYSPRSNLRRHEKVDGGDPVFLCVSPSSTRVVADHIDHRLQGVIHTRVDPPPAPGSRCLSAMAPWQLQWPRRVGSDQICGWRICQPGRLEVAEATEFWRPPHKVATAACFLDIAASESRRCWESPPGVFIDYLAPSTPRHPRASPPRRRRSVAAIVINNRPHAPMSAALSYIHPPASSSSSATAWRVCSGRSTVVGPGAQVVDARERRRRTDDGTGERGQTNWLMVNDDDNTADKAADGERTTSWLTWARERAVDDDDGGDDWKEDELRVGEPHTVSPAARHHHHLVAAAARYYHHLTTASRFTRSSRTTVARRTARMA</sequence>
<dbReference type="AlphaFoldDB" id="Q6K8A1"/>
<organism evidence="1 2">
    <name type="scientific">Oryza sativa subsp. japonica</name>
    <name type="common">Rice</name>
    <dbReference type="NCBI Taxonomy" id="39947"/>
    <lineage>
        <taxon>Eukaryota</taxon>
        <taxon>Viridiplantae</taxon>
        <taxon>Streptophyta</taxon>
        <taxon>Embryophyta</taxon>
        <taxon>Tracheophyta</taxon>
        <taxon>Spermatophyta</taxon>
        <taxon>Magnoliopsida</taxon>
        <taxon>Liliopsida</taxon>
        <taxon>Poales</taxon>
        <taxon>Poaceae</taxon>
        <taxon>BOP clade</taxon>
        <taxon>Oryzoideae</taxon>
        <taxon>Oryzeae</taxon>
        <taxon>Oryzinae</taxon>
        <taxon>Oryza</taxon>
        <taxon>Oryza sativa</taxon>
    </lineage>
</organism>
<accession>Q6K8A1</accession>
<dbReference type="EMBL" id="AP004168">
    <property type="protein sequence ID" value="BAD21728.1"/>
    <property type="molecule type" value="Genomic_DNA"/>
</dbReference>
<dbReference type="Proteomes" id="UP000000763">
    <property type="component" value="Chromosome 2"/>
</dbReference>
<reference evidence="2" key="1">
    <citation type="journal article" date="2005" name="Nature">
        <title>The map-based sequence of the rice genome.</title>
        <authorList>
            <consortium name="International rice genome sequencing project (IRGSP)"/>
            <person name="Matsumoto T."/>
            <person name="Wu J."/>
            <person name="Kanamori H."/>
            <person name="Katayose Y."/>
            <person name="Fujisawa M."/>
            <person name="Namiki N."/>
            <person name="Mizuno H."/>
            <person name="Yamamoto K."/>
            <person name="Antonio B.A."/>
            <person name="Baba T."/>
            <person name="Sakata K."/>
            <person name="Nagamura Y."/>
            <person name="Aoki H."/>
            <person name="Arikawa K."/>
            <person name="Arita K."/>
            <person name="Bito T."/>
            <person name="Chiden Y."/>
            <person name="Fujitsuka N."/>
            <person name="Fukunaka R."/>
            <person name="Hamada M."/>
            <person name="Harada C."/>
            <person name="Hayashi A."/>
            <person name="Hijishita S."/>
            <person name="Honda M."/>
            <person name="Hosokawa S."/>
            <person name="Ichikawa Y."/>
            <person name="Idonuma A."/>
            <person name="Iijima M."/>
            <person name="Ikeda M."/>
            <person name="Ikeno M."/>
            <person name="Ito K."/>
            <person name="Ito S."/>
            <person name="Ito T."/>
            <person name="Ito Y."/>
            <person name="Ito Y."/>
            <person name="Iwabuchi A."/>
            <person name="Kamiya K."/>
            <person name="Karasawa W."/>
            <person name="Kurita K."/>
            <person name="Katagiri S."/>
            <person name="Kikuta A."/>
            <person name="Kobayashi H."/>
            <person name="Kobayashi N."/>
            <person name="Machita K."/>
            <person name="Maehara T."/>
            <person name="Masukawa M."/>
            <person name="Mizubayashi T."/>
            <person name="Mukai Y."/>
            <person name="Nagasaki H."/>
            <person name="Nagata Y."/>
            <person name="Naito S."/>
            <person name="Nakashima M."/>
            <person name="Nakama Y."/>
            <person name="Nakamichi Y."/>
            <person name="Nakamura M."/>
            <person name="Meguro A."/>
            <person name="Negishi M."/>
            <person name="Ohta I."/>
            <person name="Ohta T."/>
            <person name="Okamoto M."/>
            <person name="Ono N."/>
            <person name="Saji S."/>
            <person name="Sakaguchi M."/>
            <person name="Sakai K."/>
            <person name="Shibata M."/>
            <person name="Shimokawa T."/>
            <person name="Song J."/>
            <person name="Takazaki Y."/>
            <person name="Terasawa K."/>
            <person name="Tsugane M."/>
            <person name="Tsuji K."/>
            <person name="Ueda S."/>
            <person name="Waki K."/>
            <person name="Yamagata H."/>
            <person name="Yamamoto M."/>
            <person name="Yamamoto S."/>
            <person name="Yamane H."/>
            <person name="Yoshiki S."/>
            <person name="Yoshihara R."/>
            <person name="Yukawa K."/>
            <person name="Zhong H."/>
            <person name="Yano M."/>
            <person name="Yuan Q."/>
            <person name="Ouyang S."/>
            <person name="Liu J."/>
            <person name="Jones K.M."/>
            <person name="Gansberger K."/>
            <person name="Moffat K."/>
            <person name="Hill J."/>
            <person name="Bera J."/>
            <person name="Fadrosh D."/>
            <person name="Jin S."/>
            <person name="Johri S."/>
            <person name="Kim M."/>
            <person name="Overton L."/>
            <person name="Reardon M."/>
            <person name="Tsitrin T."/>
            <person name="Vuong H."/>
            <person name="Weaver B."/>
            <person name="Ciecko A."/>
            <person name="Tallon L."/>
            <person name="Jackson J."/>
            <person name="Pai G."/>
            <person name="Aken S.V."/>
            <person name="Utterback T."/>
            <person name="Reidmuller S."/>
            <person name="Feldblyum T."/>
            <person name="Hsiao J."/>
            <person name="Zismann V."/>
            <person name="Iobst S."/>
            <person name="de Vazeille A.R."/>
            <person name="Buell C.R."/>
            <person name="Ying K."/>
            <person name="Li Y."/>
            <person name="Lu T."/>
            <person name="Huang Y."/>
            <person name="Zhao Q."/>
            <person name="Feng Q."/>
            <person name="Zhang L."/>
            <person name="Zhu J."/>
            <person name="Weng Q."/>
            <person name="Mu J."/>
            <person name="Lu Y."/>
            <person name="Fan D."/>
            <person name="Liu Y."/>
            <person name="Guan J."/>
            <person name="Zhang Y."/>
            <person name="Yu S."/>
            <person name="Liu X."/>
            <person name="Zhang Y."/>
            <person name="Hong G."/>
            <person name="Han B."/>
            <person name="Choisne N."/>
            <person name="Demange N."/>
            <person name="Orjeda G."/>
            <person name="Samain S."/>
            <person name="Cattolico L."/>
            <person name="Pelletier E."/>
            <person name="Couloux A."/>
            <person name="Segurens B."/>
            <person name="Wincker P."/>
            <person name="D'Hont A."/>
            <person name="Scarpelli C."/>
            <person name="Weissenbach J."/>
            <person name="Salanoubat M."/>
            <person name="Quetier F."/>
            <person name="Yu Y."/>
            <person name="Kim H.R."/>
            <person name="Rambo T."/>
            <person name="Currie J."/>
            <person name="Collura K."/>
            <person name="Luo M."/>
            <person name="Yang T."/>
            <person name="Ammiraju J.S.S."/>
            <person name="Engler F."/>
            <person name="Soderlund C."/>
            <person name="Wing R.A."/>
            <person name="Palmer L.E."/>
            <person name="de la Bastide M."/>
            <person name="Spiegel L."/>
            <person name="Nascimento L."/>
            <person name="Zutavern T."/>
            <person name="O'Shaughnessy A."/>
            <person name="Dike S."/>
            <person name="Dedhia N."/>
            <person name="Preston R."/>
            <person name="Balija V."/>
            <person name="McCombie W.R."/>
            <person name="Chow T."/>
            <person name="Chen H."/>
            <person name="Chung M."/>
            <person name="Chen C."/>
            <person name="Shaw J."/>
            <person name="Wu H."/>
            <person name="Hsiao K."/>
            <person name="Chao Y."/>
            <person name="Chu M."/>
            <person name="Cheng C."/>
            <person name="Hour A."/>
            <person name="Lee P."/>
            <person name="Lin S."/>
            <person name="Lin Y."/>
            <person name="Liou J."/>
            <person name="Liu S."/>
            <person name="Hsing Y."/>
            <person name="Raghuvanshi S."/>
            <person name="Mohanty A."/>
            <person name="Bharti A.K."/>
            <person name="Gaur A."/>
            <person name="Gupta V."/>
            <person name="Kumar D."/>
            <person name="Ravi V."/>
            <person name="Vij S."/>
            <person name="Kapur A."/>
            <person name="Khurana P."/>
            <person name="Khurana P."/>
            <person name="Khurana J.P."/>
            <person name="Tyagi A.K."/>
            <person name="Gaikwad K."/>
            <person name="Singh A."/>
            <person name="Dalal V."/>
            <person name="Srivastava S."/>
            <person name="Dixit A."/>
            <person name="Pal A.K."/>
            <person name="Ghazi I.A."/>
            <person name="Yadav M."/>
            <person name="Pandit A."/>
            <person name="Bhargava A."/>
            <person name="Sureshbabu K."/>
            <person name="Batra K."/>
            <person name="Sharma T.R."/>
            <person name="Mohapatra T."/>
            <person name="Singh N.K."/>
            <person name="Messing J."/>
            <person name="Nelson A.B."/>
            <person name="Fuks G."/>
            <person name="Kavchok S."/>
            <person name="Keizer G."/>
            <person name="Linton E."/>
            <person name="Llaca V."/>
            <person name="Song R."/>
            <person name="Tanyolac B."/>
            <person name="Young S."/>
            <person name="Ho-Il K."/>
            <person name="Hahn J.H."/>
            <person name="Sangsakoo G."/>
            <person name="Vanavichit A."/>
            <person name="de Mattos Luiz.A.T."/>
            <person name="Zimmer P.D."/>
            <person name="Malone G."/>
            <person name="Dellagostin O."/>
            <person name="de Oliveira A.C."/>
            <person name="Bevan M."/>
            <person name="Bancroft I."/>
            <person name="Minx P."/>
            <person name="Cordum H."/>
            <person name="Wilson R."/>
            <person name="Cheng Z."/>
            <person name="Jin W."/>
            <person name="Jiang J."/>
            <person name="Leong S.A."/>
            <person name="Iwama H."/>
            <person name="Gojobori T."/>
            <person name="Itoh T."/>
            <person name="Niimura Y."/>
            <person name="Fujii Y."/>
            <person name="Habara T."/>
            <person name="Sakai H."/>
            <person name="Sato Y."/>
            <person name="Wilson G."/>
            <person name="Kumar K."/>
            <person name="McCouch S."/>
            <person name="Juretic N."/>
            <person name="Hoen D."/>
            <person name="Wright S."/>
            <person name="Bruskiewich R."/>
            <person name="Bureau T."/>
            <person name="Miyao A."/>
            <person name="Hirochika H."/>
            <person name="Nishikawa T."/>
            <person name="Kadowaki K."/>
            <person name="Sugiura M."/>
            <person name="Burr B."/>
            <person name="Sasaki T."/>
        </authorList>
    </citation>
    <scope>NUCLEOTIDE SEQUENCE [LARGE SCALE GENOMIC DNA]</scope>
    <source>
        <strain evidence="2">cv. Nipponbare</strain>
    </source>
</reference>
<name>Q6K8A1_ORYSJ</name>
<evidence type="ECO:0000313" key="2">
    <source>
        <dbReference type="Proteomes" id="UP000000763"/>
    </source>
</evidence>
<evidence type="ECO:0000313" key="1">
    <source>
        <dbReference type="EMBL" id="BAD21728.1"/>
    </source>
</evidence>
<proteinExistence type="predicted"/>